<accession>A0AAV4CF43</accession>
<evidence type="ECO:0000313" key="2">
    <source>
        <dbReference type="EMBL" id="GFO30075.1"/>
    </source>
</evidence>
<dbReference type="EMBL" id="BLXT01006220">
    <property type="protein sequence ID" value="GFO30075.1"/>
    <property type="molecule type" value="Genomic_DNA"/>
</dbReference>
<feature type="region of interest" description="Disordered" evidence="1">
    <location>
        <begin position="72"/>
        <end position="91"/>
    </location>
</feature>
<organism evidence="2 3">
    <name type="scientific">Plakobranchus ocellatus</name>
    <dbReference type="NCBI Taxonomy" id="259542"/>
    <lineage>
        <taxon>Eukaryota</taxon>
        <taxon>Metazoa</taxon>
        <taxon>Spiralia</taxon>
        <taxon>Lophotrochozoa</taxon>
        <taxon>Mollusca</taxon>
        <taxon>Gastropoda</taxon>
        <taxon>Heterobranchia</taxon>
        <taxon>Euthyneura</taxon>
        <taxon>Panpulmonata</taxon>
        <taxon>Sacoglossa</taxon>
        <taxon>Placobranchoidea</taxon>
        <taxon>Plakobranchidae</taxon>
        <taxon>Plakobranchus</taxon>
    </lineage>
</organism>
<gene>
    <name evidence="2" type="ORF">PoB_005658000</name>
</gene>
<feature type="compositionally biased region" description="Polar residues" evidence="1">
    <location>
        <begin position="73"/>
        <end position="91"/>
    </location>
</feature>
<keyword evidence="3" id="KW-1185">Reference proteome</keyword>
<reference evidence="2 3" key="1">
    <citation type="journal article" date="2021" name="Elife">
        <title>Chloroplast acquisition without the gene transfer in kleptoplastic sea slugs, Plakobranchus ocellatus.</title>
        <authorList>
            <person name="Maeda T."/>
            <person name="Takahashi S."/>
            <person name="Yoshida T."/>
            <person name="Shimamura S."/>
            <person name="Takaki Y."/>
            <person name="Nagai Y."/>
            <person name="Toyoda A."/>
            <person name="Suzuki Y."/>
            <person name="Arimoto A."/>
            <person name="Ishii H."/>
            <person name="Satoh N."/>
            <person name="Nishiyama T."/>
            <person name="Hasebe M."/>
            <person name="Maruyama T."/>
            <person name="Minagawa J."/>
            <person name="Obokata J."/>
            <person name="Shigenobu S."/>
        </authorList>
    </citation>
    <scope>NUCLEOTIDE SEQUENCE [LARGE SCALE GENOMIC DNA]</scope>
</reference>
<proteinExistence type="predicted"/>
<evidence type="ECO:0000313" key="3">
    <source>
        <dbReference type="Proteomes" id="UP000735302"/>
    </source>
</evidence>
<name>A0AAV4CF43_9GAST</name>
<sequence length="91" mass="9758">MDTKIEPQKYTVTGLSQYSNQGGSGGVGPCQNLADRTVVDTFSFRLSELSTASLVKQSCDIPPRRALEVLRSVSRTSSAEDQASLSHPGQL</sequence>
<dbReference type="Proteomes" id="UP000735302">
    <property type="component" value="Unassembled WGS sequence"/>
</dbReference>
<evidence type="ECO:0000256" key="1">
    <source>
        <dbReference type="SAM" id="MobiDB-lite"/>
    </source>
</evidence>
<protein>
    <submittedName>
        <fullName evidence="2">Uncharacterized protein</fullName>
    </submittedName>
</protein>
<comment type="caution">
    <text evidence="2">The sequence shown here is derived from an EMBL/GenBank/DDBJ whole genome shotgun (WGS) entry which is preliminary data.</text>
</comment>
<dbReference type="AlphaFoldDB" id="A0AAV4CF43"/>